<dbReference type="PANTHER" id="PTHR43283">
    <property type="entry name" value="BETA-LACTAMASE-RELATED"/>
    <property type="match status" value="1"/>
</dbReference>
<dbReference type="RefSeq" id="WP_160904907.1">
    <property type="nucleotide sequence ID" value="NZ_WVHS01000001.1"/>
</dbReference>
<evidence type="ECO:0000313" key="3">
    <source>
        <dbReference type="Proteomes" id="UP000451233"/>
    </source>
</evidence>
<sequence>MWIALLFPFTASAQSSFESITRAVKAGDYQNIHSILIQKQGKNVYERYFNGYTRDSLHDTRSAFKSVTSLLVGIAVDKGLISNIDQPVYQFFPENKAFAADPLKRQIRIKDLLEMRAGFDCEEWNDGKDCESEMEQQRDWVKFSLSLPMKHKPGTVWAYTSCDPMILSGVIEKASGMSVMDFAGKYLFTPPGDGAIPLDN</sequence>
<proteinExistence type="predicted"/>
<dbReference type="InterPro" id="IPR001466">
    <property type="entry name" value="Beta-lactam-related"/>
</dbReference>
<dbReference type="InterPro" id="IPR050789">
    <property type="entry name" value="Diverse_Enzym_Activities"/>
</dbReference>
<gene>
    <name evidence="2" type="ORF">GS398_01080</name>
</gene>
<dbReference type="Pfam" id="PF00144">
    <property type="entry name" value="Beta-lactamase"/>
    <property type="match status" value="1"/>
</dbReference>
<dbReference type="EMBL" id="WVHS01000001">
    <property type="protein sequence ID" value="MXV13881.1"/>
    <property type="molecule type" value="Genomic_DNA"/>
</dbReference>
<dbReference type="SUPFAM" id="SSF56601">
    <property type="entry name" value="beta-lactamase/transpeptidase-like"/>
    <property type="match status" value="1"/>
</dbReference>
<dbReference type="PANTHER" id="PTHR43283:SF7">
    <property type="entry name" value="BETA-LACTAMASE-RELATED DOMAIN-CONTAINING PROTEIN"/>
    <property type="match status" value="1"/>
</dbReference>
<accession>A0A7K1XSA2</accession>
<reference evidence="2 3" key="1">
    <citation type="submission" date="2019-11" db="EMBL/GenBank/DDBJ databases">
        <title>Pedobacter sp. HMF7056 Genome sequencing and assembly.</title>
        <authorList>
            <person name="Kang H."/>
            <person name="Kim H."/>
            <person name="Joh K."/>
        </authorList>
    </citation>
    <scope>NUCLEOTIDE SEQUENCE [LARGE SCALE GENOMIC DNA]</scope>
    <source>
        <strain evidence="2 3">HMF7056</strain>
    </source>
</reference>
<dbReference type="Proteomes" id="UP000451233">
    <property type="component" value="Unassembled WGS sequence"/>
</dbReference>
<organism evidence="2 3">
    <name type="scientific">Hufsiella ginkgonis</name>
    <dbReference type="NCBI Taxonomy" id="2695274"/>
    <lineage>
        <taxon>Bacteria</taxon>
        <taxon>Pseudomonadati</taxon>
        <taxon>Bacteroidota</taxon>
        <taxon>Sphingobacteriia</taxon>
        <taxon>Sphingobacteriales</taxon>
        <taxon>Sphingobacteriaceae</taxon>
        <taxon>Hufsiella</taxon>
    </lineage>
</organism>
<feature type="domain" description="Beta-lactamase-related" evidence="1">
    <location>
        <begin position="35"/>
        <end position="190"/>
    </location>
</feature>
<dbReference type="AlphaFoldDB" id="A0A7K1XSA2"/>
<protein>
    <submittedName>
        <fullName evidence="2">Serine hydrolase</fullName>
    </submittedName>
</protein>
<dbReference type="GO" id="GO:0016787">
    <property type="term" value="F:hydrolase activity"/>
    <property type="evidence" value="ECO:0007669"/>
    <property type="project" value="UniProtKB-KW"/>
</dbReference>
<keyword evidence="2" id="KW-0378">Hydrolase</keyword>
<comment type="caution">
    <text evidence="2">The sequence shown here is derived from an EMBL/GenBank/DDBJ whole genome shotgun (WGS) entry which is preliminary data.</text>
</comment>
<keyword evidence="3" id="KW-1185">Reference proteome</keyword>
<evidence type="ECO:0000313" key="2">
    <source>
        <dbReference type="EMBL" id="MXV13881.1"/>
    </source>
</evidence>
<evidence type="ECO:0000259" key="1">
    <source>
        <dbReference type="Pfam" id="PF00144"/>
    </source>
</evidence>
<dbReference type="Gene3D" id="3.40.710.10">
    <property type="entry name" value="DD-peptidase/beta-lactamase superfamily"/>
    <property type="match status" value="1"/>
</dbReference>
<name>A0A7K1XSA2_9SPHI</name>
<dbReference type="InterPro" id="IPR012338">
    <property type="entry name" value="Beta-lactam/transpept-like"/>
</dbReference>